<feature type="domain" description="Glycosyltransferase subfamily 4-like N-terminal" evidence="4">
    <location>
        <begin position="48"/>
        <end position="131"/>
    </location>
</feature>
<evidence type="ECO:0000313" key="6">
    <source>
        <dbReference type="Proteomes" id="UP001216579"/>
    </source>
</evidence>
<name>A0ABT5ZS69_9ACTN</name>
<dbReference type="SUPFAM" id="SSF53756">
    <property type="entry name" value="UDP-Glycosyltransferase/glycogen phosphorylase"/>
    <property type="match status" value="1"/>
</dbReference>
<dbReference type="EMBL" id="JARJBC010000019">
    <property type="protein sequence ID" value="MDF3292657.1"/>
    <property type="molecule type" value="Genomic_DNA"/>
</dbReference>
<dbReference type="Proteomes" id="UP001216579">
    <property type="component" value="Unassembled WGS sequence"/>
</dbReference>
<dbReference type="InterPro" id="IPR028098">
    <property type="entry name" value="Glyco_trans_4-like_N"/>
</dbReference>
<evidence type="ECO:0000313" key="5">
    <source>
        <dbReference type="EMBL" id="MDF3292657.1"/>
    </source>
</evidence>
<evidence type="ECO:0000259" key="4">
    <source>
        <dbReference type="Pfam" id="PF13579"/>
    </source>
</evidence>
<sequence>MSRIATVSHRCGPGRTCGSETMAVRTAEALTAAGHEVFLVETSADWPATPPDVVHAYDLATPEPVVMAHRYATDTGTPFLLTPASTPQLWPDAAVGAMLCRAADRVFALTDHEAAMLRDRGVEPDRLRLIPQAPDLVGVADPAGFRERHGITGDMALFLGRRIPTKGYDVLRDAATAVWREHPDTTFVVAGPQGDAPPWDHPNVCDLGLVDGQTKHDALAAASVVCLPTSADVFPLVFVEAWACGRPVVSGAFPGAHGVVRDGVDGLIVDPEPTAVAAALIRLFTDSRSRERLGAAGLRRVHTEMTWSRVADVITHAIPRTPEAMFHGTR</sequence>
<keyword evidence="2" id="KW-0328">Glycosyltransferase</keyword>
<gene>
    <name evidence="5" type="ORF">P3G67_26205</name>
</gene>
<organism evidence="5 6">
    <name type="scientific">Streptomyces silvisoli</name>
    <dbReference type="NCBI Taxonomy" id="3034235"/>
    <lineage>
        <taxon>Bacteria</taxon>
        <taxon>Bacillati</taxon>
        <taxon>Actinomycetota</taxon>
        <taxon>Actinomycetes</taxon>
        <taxon>Kitasatosporales</taxon>
        <taxon>Streptomycetaceae</taxon>
        <taxon>Streptomyces</taxon>
    </lineage>
</organism>
<comment type="caution">
    <text evidence="5">The sequence shown here is derived from an EMBL/GenBank/DDBJ whole genome shotgun (WGS) entry which is preliminary data.</text>
</comment>
<keyword evidence="6" id="KW-1185">Reference proteome</keyword>
<dbReference type="PANTHER" id="PTHR12526">
    <property type="entry name" value="GLYCOSYLTRANSFERASE"/>
    <property type="match status" value="1"/>
</dbReference>
<evidence type="ECO:0000256" key="1">
    <source>
        <dbReference type="ARBA" id="ARBA00021292"/>
    </source>
</evidence>
<dbReference type="Pfam" id="PF13579">
    <property type="entry name" value="Glyco_trans_4_4"/>
    <property type="match status" value="1"/>
</dbReference>
<proteinExistence type="predicted"/>
<dbReference type="CDD" id="cd03801">
    <property type="entry name" value="GT4_PimA-like"/>
    <property type="match status" value="1"/>
</dbReference>
<evidence type="ECO:0000256" key="2">
    <source>
        <dbReference type="ARBA" id="ARBA00022676"/>
    </source>
</evidence>
<protein>
    <recommendedName>
        <fullName evidence="1">D-inositol 3-phosphate glycosyltransferase</fullName>
    </recommendedName>
</protein>
<reference evidence="5 6" key="1">
    <citation type="submission" date="2023-03" db="EMBL/GenBank/DDBJ databases">
        <title>Draft genome sequence of Streptomyces sp. RB6PN23 isolated from peat swamp forest in Thailand.</title>
        <authorList>
            <person name="Klaysubun C."/>
            <person name="Duangmal K."/>
        </authorList>
    </citation>
    <scope>NUCLEOTIDE SEQUENCE [LARGE SCALE GENOMIC DNA]</scope>
    <source>
        <strain evidence="5 6">RB6PN23</strain>
    </source>
</reference>
<dbReference type="RefSeq" id="WP_276095709.1">
    <property type="nucleotide sequence ID" value="NZ_JARJBC010000019.1"/>
</dbReference>
<dbReference type="Gene3D" id="3.40.50.2000">
    <property type="entry name" value="Glycogen Phosphorylase B"/>
    <property type="match status" value="2"/>
</dbReference>
<dbReference type="PANTHER" id="PTHR12526:SF510">
    <property type="entry name" value="D-INOSITOL 3-PHOSPHATE GLYCOSYLTRANSFERASE"/>
    <property type="match status" value="1"/>
</dbReference>
<evidence type="ECO:0000256" key="3">
    <source>
        <dbReference type="ARBA" id="ARBA00022679"/>
    </source>
</evidence>
<dbReference type="Pfam" id="PF13692">
    <property type="entry name" value="Glyco_trans_1_4"/>
    <property type="match status" value="1"/>
</dbReference>
<accession>A0ABT5ZS69</accession>
<keyword evidence="3" id="KW-0808">Transferase</keyword>